<dbReference type="InterPro" id="IPR058625">
    <property type="entry name" value="MdtA-like_BSH"/>
</dbReference>
<evidence type="ECO:0000256" key="1">
    <source>
        <dbReference type="SAM" id="Coils"/>
    </source>
</evidence>
<keyword evidence="2" id="KW-0732">Signal</keyword>
<feature type="domain" description="Multidrug resistance protein MdtA-like barrel-sandwich hybrid" evidence="3">
    <location>
        <begin position="52"/>
        <end position="219"/>
    </location>
</feature>
<dbReference type="PANTHER" id="PTHR30438">
    <property type="entry name" value="36 KDA ANTIGEN-RELATED"/>
    <property type="match status" value="1"/>
</dbReference>
<dbReference type="EMBL" id="QAOT01000005">
    <property type="protein sequence ID" value="PTR19325.1"/>
    <property type="molecule type" value="Genomic_DNA"/>
</dbReference>
<dbReference type="GO" id="GO:0005886">
    <property type="term" value="C:plasma membrane"/>
    <property type="evidence" value="ECO:0007669"/>
    <property type="project" value="TreeGrafter"/>
</dbReference>
<evidence type="ECO:0000256" key="2">
    <source>
        <dbReference type="SAM" id="SignalP"/>
    </source>
</evidence>
<evidence type="ECO:0000313" key="5">
    <source>
        <dbReference type="Proteomes" id="UP000244060"/>
    </source>
</evidence>
<accession>A0A2T5KA79</accession>
<dbReference type="AlphaFoldDB" id="A0A2T5KA79"/>
<reference evidence="4 5" key="1">
    <citation type="submission" date="2018-04" db="EMBL/GenBank/DDBJ databases">
        <title>Genomic Encyclopedia of Type Strains, Phase III (KMG-III): the genomes of soil and plant-associated and newly described type strains.</title>
        <authorList>
            <person name="Whitman W."/>
        </authorList>
    </citation>
    <scope>NUCLEOTIDE SEQUENCE [LARGE SCALE GENOMIC DNA]</scope>
    <source>
        <strain evidence="4 5">KA25</strain>
    </source>
</reference>
<dbReference type="SUPFAM" id="SSF111369">
    <property type="entry name" value="HlyD-like secretion proteins"/>
    <property type="match status" value="1"/>
</dbReference>
<dbReference type="RefSeq" id="WP_108220734.1">
    <property type="nucleotide sequence ID" value="NZ_CP090022.1"/>
</dbReference>
<dbReference type="Proteomes" id="UP000244060">
    <property type="component" value="Unassembled WGS sequence"/>
</dbReference>
<name>A0A2T5KA79_9RHOB</name>
<keyword evidence="1" id="KW-0175">Coiled coil</keyword>
<dbReference type="OrthoDB" id="9778236at2"/>
<dbReference type="Gene3D" id="2.40.30.170">
    <property type="match status" value="1"/>
</dbReference>
<organism evidence="4 5">
    <name type="scientific">Cereibacter azotoformans</name>
    <dbReference type="NCBI Taxonomy" id="43057"/>
    <lineage>
        <taxon>Bacteria</taxon>
        <taxon>Pseudomonadati</taxon>
        <taxon>Pseudomonadota</taxon>
        <taxon>Alphaproteobacteria</taxon>
        <taxon>Rhodobacterales</taxon>
        <taxon>Paracoccaceae</taxon>
        <taxon>Cereibacter</taxon>
    </lineage>
</organism>
<proteinExistence type="predicted"/>
<dbReference type="Pfam" id="PF25917">
    <property type="entry name" value="BSH_RND"/>
    <property type="match status" value="1"/>
</dbReference>
<evidence type="ECO:0000313" key="4">
    <source>
        <dbReference type="EMBL" id="PTR19325.1"/>
    </source>
</evidence>
<feature type="coiled-coil region" evidence="1">
    <location>
        <begin position="157"/>
        <end position="191"/>
    </location>
</feature>
<feature type="signal peptide" evidence="2">
    <location>
        <begin position="1"/>
        <end position="21"/>
    </location>
</feature>
<evidence type="ECO:0000259" key="3">
    <source>
        <dbReference type="Pfam" id="PF25917"/>
    </source>
</evidence>
<comment type="caution">
    <text evidence="4">The sequence shown here is derived from an EMBL/GenBank/DDBJ whole genome shotgun (WGS) entry which is preliminary data.</text>
</comment>
<dbReference type="Gene3D" id="2.40.50.100">
    <property type="match status" value="1"/>
</dbReference>
<feature type="chain" id="PRO_5015394814" evidence="2">
    <location>
        <begin position="22"/>
        <end position="331"/>
    </location>
</feature>
<keyword evidence="5" id="KW-1185">Reference proteome</keyword>
<sequence>MMRVLLSILMATAVLSGPAHAETPFERLKARFFGSETEGIARSNGRIEAQSIDVAAKVAGRVIEVPVSEGQIVSPGDLVARLDDRDAQAQLLAAKAALMRAHAGLSVAEASVAQTESSRTVAETNRDRVVKLHADRHVSDAVRDDAVNAAVAAAAALKMAKAQVSEAEALIAAAEADLARAEIALEDLTITAPVRGRVVYRLREPGEVVAAGAPIATILDLSDVYMNIYLPAADVGPLVLNDEARLILDPAPQYVIPAHVTFIAPEAQFTPKSVETASEREDLVFRVKLRVPTELLARFEDQIKTGVRGIGFVRTEPGRAWPADLAVTLPD</sequence>
<gene>
    <name evidence="4" type="ORF">C8J28_105166</name>
</gene>
<protein>
    <submittedName>
        <fullName evidence="4">HlyD family secretion protein</fullName>
    </submittedName>
</protein>
<dbReference type="Gene3D" id="1.10.287.470">
    <property type="entry name" value="Helix hairpin bin"/>
    <property type="match status" value="1"/>
</dbReference>
<dbReference type="PANTHER" id="PTHR30438:SF2">
    <property type="entry name" value="MEMBRANE PROTEIN"/>
    <property type="match status" value="1"/>
</dbReference>